<dbReference type="InterPro" id="IPR002937">
    <property type="entry name" value="Amino_oxidase"/>
</dbReference>
<dbReference type="Gene3D" id="3.50.50.60">
    <property type="entry name" value="FAD/NAD(P)-binding domain"/>
    <property type="match status" value="1"/>
</dbReference>
<keyword evidence="6" id="KW-0274">FAD</keyword>
<comment type="caution">
    <text evidence="8">The sequence shown here is derived from an EMBL/GenBank/DDBJ whole genome shotgun (WGS) entry which is preliminary data.</text>
</comment>
<keyword evidence="3 6" id="KW-0560">Oxidoreductase</keyword>
<comment type="cofactor">
    <cofactor evidence="1 6">
        <name>FAD</name>
        <dbReference type="ChEBI" id="CHEBI:57692"/>
    </cofactor>
</comment>
<dbReference type="InterPro" id="IPR001613">
    <property type="entry name" value="Flavin_amine_oxidase"/>
</dbReference>
<evidence type="ECO:0000259" key="7">
    <source>
        <dbReference type="Pfam" id="PF01593"/>
    </source>
</evidence>
<dbReference type="Proteomes" id="UP000639643">
    <property type="component" value="Unassembled WGS sequence"/>
</dbReference>
<keyword evidence="6" id="KW-0285">Flavoprotein</keyword>
<feature type="binding site" evidence="5">
    <location>
        <position position="494"/>
    </location>
    <ligand>
        <name>FAD</name>
        <dbReference type="ChEBI" id="CHEBI:57692"/>
    </ligand>
</feature>
<feature type="domain" description="Amine oxidase" evidence="7">
    <location>
        <begin position="79"/>
        <end position="518"/>
    </location>
</feature>
<evidence type="ECO:0000256" key="3">
    <source>
        <dbReference type="ARBA" id="ARBA00023002"/>
    </source>
</evidence>
<evidence type="ECO:0000313" key="9">
    <source>
        <dbReference type="Proteomes" id="UP000639643"/>
    </source>
</evidence>
<dbReference type="OrthoDB" id="5046242at2759"/>
<keyword evidence="9" id="KW-1185">Reference proteome</keyword>
<accession>A0A8H6K1Z5</accession>
<evidence type="ECO:0000256" key="1">
    <source>
        <dbReference type="ARBA" id="ARBA00001974"/>
    </source>
</evidence>
<dbReference type="GO" id="GO:0097621">
    <property type="term" value="F:monoamine oxidase activity"/>
    <property type="evidence" value="ECO:0007669"/>
    <property type="project" value="UniProtKB-EC"/>
</dbReference>
<dbReference type="SUPFAM" id="SSF51905">
    <property type="entry name" value="FAD/NAD(P)-binding domain"/>
    <property type="match status" value="1"/>
</dbReference>
<reference evidence="8" key="1">
    <citation type="journal article" date="2020" name="Phytopathology">
        <title>Genome Sequence Resources of Colletotrichum truncatum, C. plurivorum, C. musicola, and C. sojae: Four Species Pathogenic to Soybean (Glycine max).</title>
        <authorList>
            <person name="Rogerio F."/>
            <person name="Boufleur T.R."/>
            <person name="Ciampi-Guillardi M."/>
            <person name="Sukno S.A."/>
            <person name="Thon M.R."/>
            <person name="Massola Junior N.S."/>
            <person name="Baroncelli R."/>
        </authorList>
    </citation>
    <scope>NUCLEOTIDE SEQUENCE</scope>
    <source>
        <strain evidence="8">LFN0074</strain>
    </source>
</reference>
<proteinExistence type="inferred from homology"/>
<dbReference type="InterPro" id="IPR050703">
    <property type="entry name" value="Flavin_MAO"/>
</dbReference>
<protein>
    <recommendedName>
        <fullName evidence="6">Amine oxidase</fullName>
        <ecNumber evidence="6">1.4.3.-</ecNumber>
    </recommendedName>
</protein>
<name>A0A8H6K1Z5_9PEZI</name>
<dbReference type="AlphaFoldDB" id="A0A8H6K1Z5"/>
<comment type="similarity">
    <text evidence="2 6">Belongs to the flavin monoamine oxidase family.</text>
</comment>
<evidence type="ECO:0000256" key="5">
    <source>
        <dbReference type="PIRSR" id="PIRSR601613-1"/>
    </source>
</evidence>
<dbReference type="Pfam" id="PF01593">
    <property type="entry name" value="Amino_oxidase"/>
    <property type="match status" value="1"/>
</dbReference>
<dbReference type="SUPFAM" id="SSF54373">
    <property type="entry name" value="FAD-linked reductases, C-terminal domain"/>
    <property type="match status" value="1"/>
</dbReference>
<sequence length="525" mass="56695">MSIVSSIISSIDGILTASSSAPTFVPVTASHTVFTPDAVPTLQVAREPKPWTQDETVLNAADRGNPDAEVDVVVVGGGFSGMMAAHNISNAGYSVLVLEARDRIGGRSQTQVLQSQPGAVIEMGAGYINQKTQPTVYALCEKYGLETLAQYDTGDNIRQGYDGQVYRESFETEKAPESVQKFQELVAIAASKVDIENFEKFPEEKDVSFADWLGQAGLWNDPDARAAAESLTSSLVGRMPQELGAHYILDYIQSGFGLVSLASEGEDGAQSLLVKNGTSSITEALAKDMPDGSIMLNSPVSRIDQQAPGEVHVTTKSGFRVKAKKAILAIPTNVYSQIHFTPPLPSSKRAVVSQTMPGLYAKTVLNYASPWWREAGLVGKFSSRNGPIVFSFDCCNVDMEQYSLMIFISGDVASAWHRLNDLEREESVIEHLAALVGPDLASEARNVTEVTMVEWTKEEYIWGGPTSSMGPGMLRKYGDSLRESFGDLHFGGGETAYKWRGYLEGAITSGLRTAEEVIGDLGSSD</sequence>
<comment type="catalytic activity">
    <reaction evidence="4">
        <text>a secondary aliphatic amine + O2 + H2O = a primary amine + an aldehyde + H2O2</text>
        <dbReference type="Rhea" id="RHEA:26414"/>
        <dbReference type="ChEBI" id="CHEBI:15377"/>
        <dbReference type="ChEBI" id="CHEBI:15379"/>
        <dbReference type="ChEBI" id="CHEBI:16240"/>
        <dbReference type="ChEBI" id="CHEBI:17478"/>
        <dbReference type="ChEBI" id="CHEBI:58855"/>
        <dbReference type="ChEBI" id="CHEBI:65296"/>
        <dbReference type="EC" id="1.4.3.4"/>
    </reaction>
</comment>
<organism evidence="8 9">
    <name type="scientific">Colletotrichum musicola</name>
    <dbReference type="NCBI Taxonomy" id="2175873"/>
    <lineage>
        <taxon>Eukaryota</taxon>
        <taxon>Fungi</taxon>
        <taxon>Dikarya</taxon>
        <taxon>Ascomycota</taxon>
        <taxon>Pezizomycotina</taxon>
        <taxon>Sordariomycetes</taxon>
        <taxon>Hypocreomycetidae</taxon>
        <taxon>Glomerellales</taxon>
        <taxon>Glomerellaceae</taxon>
        <taxon>Colletotrichum</taxon>
        <taxon>Colletotrichum orchidearum species complex</taxon>
    </lineage>
</organism>
<dbReference type="EMBL" id="WIGM01000521">
    <property type="protein sequence ID" value="KAF6822975.1"/>
    <property type="molecule type" value="Genomic_DNA"/>
</dbReference>
<gene>
    <name evidence="8" type="ORF">CMUS01_10876</name>
</gene>
<dbReference type="InterPro" id="IPR036188">
    <property type="entry name" value="FAD/NAD-bd_sf"/>
</dbReference>
<feature type="binding site" evidence="5">
    <location>
        <begin position="99"/>
        <end position="100"/>
    </location>
    <ligand>
        <name>FAD</name>
        <dbReference type="ChEBI" id="CHEBI:57692"/>
    </ligand>
</feature>
<feature type="binding site" evidence="5">
    <location>
        <position position="300"/>
    </location>
    <ligand>
        <name>FAD</name>
        <dbReference type="ChEBI" id="CHEBI:57692"/>
    </ligand>
</feature>
<dbReference type="EC" id="1.4.3.-" evidence="6"/>
<dbReference type="PANTHER" id="PTHR43563:SF14">
    <property type="entry name" value="AMINE OXIDASE"/>
    <property type="match status" value="1"/>
</dbReference>
<dbReference type="PRINTS" id="PR00757">
    <property type="entry name" value="AMINEOXDASEF"/>
</dbReference>
<evidence type="ECO:0000256" key="4">
    <source>
        <dbReference type="ARBA" id="ARBA00048448"/>
    </source>
</evidence>
<evidence type="ECO:0000313" key="8">
    <source>
        <dbReference type="EMBL" id="KAF6822975.1"/>
    </source>
</evidence>
<feature type="binding site" evidence="5">
    <location>
        <position position="80"/>
    </location>
    <ligand>
        <name>FAD</name>
        <dbReference type="ChEBI" id="CHEBI:57692"/>
    </ligand>
</feature>
<feature type="binding site" evidence="5">
    <location>
        <position position="407"/>
    </location>
    <ligand>
        <name>substrate</name>
    </ligand>
</feature>
<dbReference type="PANTHER" id="PTHR43563">
    <property type="entry name" value="AMINE OXIDASE"/>
    <property type="match status" value="1"/>
</dbReference>
<evidence type="ECO:0000256" key="2">
    <source>
        <dbReference type="ARBA" id="ARBA00005995"/>
    </source>
</evidence>
<evidence type="ECO:0000256" key="6">
    <source>
        <dbReference type="RuleBase" id="RU362067"/>
    </source>
</evidence>